<protein>
    <submittedName>
        <fullName evidence="10">Cadherin domain-containing protein</fullName>
    </submittedName>
</protein>
<dbReference type="PANTHER" id="PTHR24027">
    <property type="entry name" value="CADHERIN-23"/>
    <property type="match status" value="1"/>
</dbReference>
<dbReference type="Gene3D" id="2.60.40.60">
    <property type="entry name" value="Cadherins"/>
    <property type="match status" value="2"/>
</dbReference>
<evidence type="ECO:0000313" key="8">
    <source>
        <dbReference type="EMBL" id="VDP94399.1"/>
    </source>
</evidence>
<evidence type="ECO:0000256" key="5">
    <source>
        <dbReference type="PROSITE-ProRule" id="PRU00043"/>
    </source>
</evidence>
<proteinExistence type="predicted"/>
<reference evidence="10" key="1">
    <citation type="submission" date="2016-06" db="UniProtKB">
        <authorList>
            <consortium name="WormBaseParasite"/>
        </authorList>
    </citation>
    <scope>IDENTIFICATION</scope>
</reference>
<organism evidence="10">
    <name type="scientific">Echinostoma caproni</name>
    <dbReference type="NCBI Taxonomy" id="27848"/>
    <lineage>
        <taxon>Eukaryota</taxon>
        <taxon>Metazoa</taxon>
        <taxon>Spiralia</taxon>
        <taxon>Lophotrochozoa</taxon>
        <taxon>Platyhelminthes</taxon>
        <taxon>Trematoda</taxon>
        <taxon>Digenea</taxon>
        <taxon>Plagiorchiida</taxon>
        <taxon>Echinostomata</taxon>
        <taxon>Echinostomatoidea</taxon>
        <taxon>Echinostomatidae</taxon>
        <taxon>Echinostoma</taxon>
    </lineage>
</organism>
<dbReference type="Proteomes" id="UP000272942">
    <property type="component" value="Unassembled WGS sequence"/>
</dbReference>
<dbReference type="InterPro" id="IPR039808">
    <property type="entry name" value="Cadherin"/>
</dbReference>
<dbReference type="GO" id="GO:0016342">
    <property type="term" value="C:catenin complex"/>
    <property type="evidence" value="ECO:0007669"/>
    <property type="project" value="TreeGrafter"/>
</dbReference>
<dbReference type="PROSITE" id="PS50268">
    <property type="entry name" value="CADHERIN_2"/>
    <property type="match status" value="1"/>
</dbReference>
<dbReference type="PANTHER" id="PTHR24027:SF438">
    <property type="entry name" value="CADHERIN 23"/>
    <property type="match status" value="1"/>
</dbReference>
<evidence type="ECO:0000313" key="10">
    <source>
        <dbReference type="WBParaSite" id="ECPE_0001716001-mRNA-1"/>
    </source>
</evidence>
<dbReference type="WBParaSite" id="ECPE_0001716001-mRNA-1">
    <property type="protein sequence ID" value="ECPE_0001716001-mRNA-1"/>
    <property type="gene ID" value="ECPE_0001716001"/>
</dbReference>
<keyword evidence="9" id="KW-1185">Reference proteome</keyword>
<reference evidence="8 9" key="2">
    <citation type="submission" date="2018-11" db="EMBL/GenBank/DDBJ databases">
        <authorList>
            <consortium name="Pathogen Informatics"/>
        </authorList>
    </citation>
    <scope>NUCLEOTIDE SEQUENCE [LARGE SCALE GENOMIC DNA]</scope>
    <source>
        <strain evidence="8 9">Egypt</strain>
    </source>
</reference>
<evidence type="ECO:0000313" key="9">
    <source>
        <dbReference type="Proteomes" id="UP000272942"/>
    </source>
</evidence>
<gene>
    <name evidence="8" type="ORF">ECPE_LOCUS17115</name>
</gene>
<comment type="subcellular location">
    <subcellularLocation>
        <location evidence="1">Membrane</location>
    </subcellularLocation>
</comment>
<dbReference type="GO" id="GO:0045296">
    <property type="term" value="F:cadherin binding"/>
    <property type="evidence" value="ECO:0007669"/>
    <property type="project" value="TreeGrafter"/>
</dbReference>
<dbReference type="GO" id="GO:0016477">
    <property type="term" value="P:cell migration"/>
    <property type="evidence" value="ECO:0007669"/>
    <property type="project" value="TreeGrafter"/>
</dbReference>
<dbReference type="CDD" id="cd11304">
    <property type="entry name" value="Cadherin_repeat"/>
    <property type="match status" value="2"/>
</dbReference>
<dbReference type="AlphaFoldDB" id="A0A183BD31"/>
<dbReference type="InterPro" id="IPR002126">
    <property type="entry name" value="Cadherin-like_dom"/>
</dbReference>
<evidence type="ECO:0000256" key="1">
    <source>
        <dbReference type="ARBA" id="ARBA00004370"/>
    </source>
</evidence>
<name>A0A183BD31_9TREM</name>
<dbReference type="InterPro" id="IPR015919">
    <property type="entry name" value="Cadherin-like_sf"/>
</dbReference>
<keyword evidence="4" id="KW-0472">Membrane</keyword>
<dbReference type="GO" id="GO:0005509">
    <property type="term" value="F:calcium ion binding"/>
    <property type="evidence" value="ECO:0007669"/>
    <property type="project" value="UniProtKB-UniRule"/>
</dbReference>
<keyword evidence="3 5" id="KW-0106">Calcium</keyword>
<dbReference type="SUPFAM" id="SSF49313">
    <property type="entry name" value="Cadherin-like"/>
    <property type="match status" value="1"/>
</dbReference>
<evidence type="ECO:0000256" key="3">
    <source>
        <dbReference type="ARBA" id="ARBA00022837"/>
    </source>
</evidence>
<evidence type="ECO:0000256" key="4">
    <source>
        <dbReference type="ARBA" id="ARBA00023136"/>
    </source>
</evidence>
<evidence type="ECO:0000256" key="2">
    <source>
        <dbReference type="ARBA" id="ARBA00022737"/>
    </source>
</evidence>
<feature type="region of interest" description="Disordered" evidence="6">
    <location>
        <begin position="116"/>
        <end position="162"/>
    </location>
</feature>
<evidence type="ECO:0000256" key="6">
    <source>
        <dbReference type="SAM" id="MobiDB-lite"/>
    </source>
</evidence>
<dbReference type="GO" id="GO:0007156">
    <property type="term" value="P:homophilic cell adhesion via plasma membrane adhesion molecules"/>
    <property type="evidence" value="ECO:0007669"/>
    <property type="project" value="InterPro"/>
</dbReference>
<feature type="compositionally biased region" description="Low complexity" evidence="6">
    <location>
        <begin position="125"/>
        <end position="150"/>
    </location>
</feature>
<keyword evidence="2" id="KW-0677">Repeat</keyword>
<evidence type="ECO:0000259" key="7">
    <source>
        <dbReference type="PROSITE" id="PS50268"/>
    </source>
</evidence>
<feature type="domain" description="Cadherin" evidence="7">
    <location>
        <begin position="13"/>
        <end position="81"/>
    </location>
</feature>
<sequence length="185" mass="19776">MLNDSGPESVGLGAPNRNNFILAPGAPGIYSLRTARMFDFEVEPTVSTKVVCHDFGRPQQLTSARVIVVRVLDVNEFQPEFSRRVYIGRVPENAPAGIEVLTTTATDRDRGAALHYFFAPPPPQQQQQQMGSGTSGSSSSGWSRSNSGAGDEPGGADKIGVNKYFVMEPETGIIRTSQVSTTGGT</sequence>
<dbReference type="GO" id="GO:0008013">
    <property type="term" value="F:beta-catenin binding"/>
    <property type="evidence" value="ECO:0007669"/>
    <property type="project" value="TreeGrafter"/>
</dbReference>
<dbReference type="EMBL" id="UZAN01067560">
    <property type="protein sequence ID" value="VDP94399.1"/>
    <property type="molecule type" value="Genomic_DNA"/>
</dbReference>
<dbReference type="OrthoDB" id="6252479at2759"/>
<accession>A0A183BD31</accession>